<evidence type="ECO:0000313" key="2">
    <source>
        <dbReference type="EMBL" id="KHN78860.1"/>
    </source>
</evidence>
<proteinExistence type="predicted"/>
<dbReference type="AlphaFoldDB" id="A0A0B2VCZ0"/>
<organism evidence="2 3">
    <name type="scientific">Toxocara canis</name>
    <name type="common">Canine roundworm</name>
    <dbReference type="NCBI Taxonomy" id="6265"/>
    <lineage>
        <taxon>Eukaryota</taxon>
        <taxon>Metazoa</taxon>
        <taxon>Ecdysozoa</taxon>
        <taxon>Nematoda</taxon>
        <taxon>Chromadorea</taxon>
        <taxon>Rhabditida</taxon>
        <taxon>Spirurina</taxon>
        <taxon>Ascaridomorpha</taxon>
        <taxon>Ascaridoidea</taxon>
        <taxon>Toxocaridae</taxon>
        <taxon>Toxocara</taxon>
    </lineage>
</organism>
<dbReference type="PANTHER" id="PTHR21523:SF14">
    <property type="entry name" value="EXPORTED REPETITIVE PROTEIN"/>
    <property type="match status" value="1"/>
</dbReference>
<dbReference type="InterPro" id="IPR006954">
    <property type="entry name" value="Mlt-10-like"/>
</dbReference>
<dbReference type="STRING" id="6265.A0A0B2VCZ0"/>
<feature type="region of interest" description="Disordered" evidence="1">
    <location>
        <begin position="450"/>
        <end position="471"/>
    </location>
</feature>
<evidence type="ECO:0000256" key="1">
    <source>
        <dbReference type="SAM" id="MobiDB-lite"/>
    </source>
</evidence>
<dbReference type="EMBL" id="JPKZ01002009">
    <property type="protein sequence ID" value="KHN78860.1"/>
    <property type="molecule type" value="Genomic_DNA"/>
</dbReference>
<dbReference type="Proteomes" id="UP000031036">
    <property type="component" value="Unassembled WGS sequence"/>
</dbReference>
<feature type="region of interest" description="Disordered" evidence="1">
    <location>
        <begin position="380"/>
        <end position="402"/>
    </location>
</feature>
<dbReference type="PANTHER" id="PTHR21523">
    <property type="match status" value="1"/>
</dbReference>
<sequence>MSVTILEPRKRIRNSKFADPHSSAPIDYFGGPKMQWKLPMIIAGLFHLATFGGGEENQPMPVRVEYDGKKLELMVPQSAGVILFQRWTHHALAAFIASHAFQKIHRLNYFHRNEYSSCLRQADTVKRVAECAENIIENEKSKNSTTENKRSIKKSMARPTTVQIKADLTTKSPSLANFSHSKTKLKSSLKRISESHLRHHSHLPKKVNGTLRRVSPKTETNITPLIKHVKNSKNEIMKRLNTRRILPPLHLRKGDIWGDVEEKRSQREEEKRNDSWVSKLRPKRTKREVISKSDYELLNEDAGRSPLGIFARSLRNLLHEIKHMASDDMSSSNGVQNSAINASTASTNYGPKRTFEALSGPLKLIGEGIKLGLMATEQNSTEEDVNTMRSNLRSDPDDMPISRGARVEDIDLKPFLKSRPIKNIDQRELLRLLVEVSEFENKIAHKDIATHQKKSKEMSPSTEMPPHMNWVDERGLRGQPLYFTKNNISDAGNNELLVIEIFEKLHGSIEADQVKELNTIGYSVLTKAQLKLIYGSQSPYHNREFLQQYGNIDAERLQRYVEKDIQLLSKMESLTLVNNDANHNWTLSVVPSLQMTLENDEITLTEPSVLAPLVLSPIVMFPCVLGPFLLNPWIFSPILTSAIINAPLILRPQKFPPLFFSPLVYRPNIMTFGIVKKDMNPDLRFSPIVLPLDSTPILLLSKLIINPDVFSNSSDVTATFSEQGVNLSAQFIHSLMFPHGISSFDGQIPSENF</sequence>
<name>A0A0B2VCZ0_TOXCA</name>
<keyword evidence="3" id="KW-1185">Reference proteome</keyword>
<evidence type="ECO:0000313" key="3">
    <source>
        <dbReference type="Proteomes" id="UP000031036"/>
    </source>
</evidence>
<dbReference type="Pfam" id="PF04870">
    <property type="entry name" value="Moulting_cycle"/>
    <property type="match status" value="1"/>
</dbReference>
<reference evidence="2 3" key="1">
    <citation type="submission" date="2014-11" db="EMBL/GenBank/DDBJ databases">
        <title>Genetic blueprint of the zoonotic pathogen Toxocara canis.</title>
        <authorList>
            <person name="Zhu X.-Q."/>
            <person name="Korhonen P.K."/>
            <person name="Cai H."/>
            <person name="Young N.D."/>
            <person name="Nejsum P."/>
            <person name="von Samson-Himmelstjerna G."/>
            <person name="Boag P.R."/>
            <person name="Tan P."/>
            <person name="Li Q."/>
            <person name="Min J."/>
            <person name="Yang Y."/>
            <person name="Wang X."/>
            <person name="Fang X."/>
            <person name="Hall R.S."/>
            <person name="Hofmann A."/>
            <person name="Sternberg P.W."/>
            <person name="Jex A.R."/>
            <person name="Gasser R.B."/>
        </authorList>
    </citation>
    <scope>NUCLEOTIDE SEQUENCE [LARGE SCALE GENOMIC DNA]</scope>
    <source>
        <strain evidence="2">PN_DK_2014</strain>
    </source>
</reference>
<feature type="compositionally biased region" description="Basic and acidic residues" evidence="1">
    <location>
        <begin position="262"/>
        <end position="274"/>
    </location>
</feature>
<dbReference type="OrthoDB" id="5810331at2759"/>
<feature type="region of interest" description="Disordered" evidence="1">
    <location>
        <begin position="262"/>
        <end position="283"/>
    </location>
</feature>
<accession>A0A0B2VCZ0</accession>
<protein>
    <submittedName>
        <fullName evidence="2">Uncharacterized protein</fullName>
    </submittedName>
</protein>
<gene>
    <name evidence="2" type="ORF">Tcan_12654</name>
</gene>
<comment type="caution">
    <text evidence="2">The sequence shown here is derived from an EMBL/GenBank/DDBJ whole genome shotgun (WGS) entry which is preliminary data.</text>
</comment>